<gene>
    <name evidence="2" type="ORF">BS50DRAFT_493222</name>
</gene>
<protein>
    <recommendedName>
        <fullName evidence="4">Impact N-terminal domain-containing protein</fullName>
    </recommendedName>
</protein>
<evidence type="ECO:0000256" key="1">
    <source>
        <dbReference type="SAM" id="MobiDB-lite"/>
    </source>
</evidence>
<dbReference type="OrthoDB" id="514070at2759"/>
<sequence>MASAQGIQSLLRFLSQDAKVPLAQAMAKTKDLQKANLISPADIAKSDIERLKAIFEDDKVARQILNAAKRVSKKRMSTDSIPEPTPAKKAKPSYGQPLSPAQLEASLALPVAELDEEKLKDAVVFTNRAPLFLAFTVALLKYTMPEQPVSSRLSLAQAVVSTNAKTKATHIGLERGKTAEEEGWGEGQPLVTVMNRSIRVMKRWGYTWEVKEEEGLTQSTMDSQPDPNDQPALWALDLDELRKSNLAPTPGLPGSRHTSTSQLPIYTAQSARAYLLKSIDAPKKEDGNKKKKSNAAFVAEKERNVGLLLGALDLLYQSWASTLSKEDLDKRAWGWYSRCRPEVKAGAAGWGGKGNVKLSSILELRRPSG</sequence>
<evidence type="ECO:0008006" key="4">
    <source>
        <dbReference type="Google" id="ProtNLM"/>
    </source>
</evidence>
<accession>A0A2T2NP48</accession>
<evidence type="ECO:0000313" key="2">
    <source>
        <dbReference type="EMBL" id="PSN66848.1"/>
    </source>
</evidence>
<evidence type="ECO:0000313" key="3">
    <source>
        <dbReference type="Proteomes" id="UP000240883"/>
    </source>
</evidence>
<name>A0A2T2NP48_CORCC</name>
<dbReference type="EMBL" id="KZ678135">
    <property type="protein sequence ID" value="PSN66848.1"/>
    <property type="molecule type" value="Genomic_DNA"/>
</dbReference>
<proteinExistence type="predicted"/>
<organism evidence="2 3">
    <name type="scientific">Corynespora cassiicola Philippines</name>
    <dbReference type="NCBI Taxonomy" id="1448308"/>
    <lineage>
        <taxon>Eukaryota</taxon>
        <taxon>Fungi</taxon>
        <taxon>Dikarya</taxon>
        <taxon>Ascomycota</taxon>
        <taxon>Pezizomycotina</taxon>
        <taxon>Dothideomycetes</taxon>
        <taxon>Pleosporomycetidae</taxon>
        <taxon>Pleosporales</taxon>
        <taxon>Corynesporascaceae</taxon>
        <taxon>Corynespora</taxon>
    </lineage>
</organism>
<dbReference type="STRING" id="1448308.A0A2T2NP48"/>
<reference evidence="2 3" key="1">
    <citation type="journal article" date="2018" name="Front. Microbiol.">
        <title>Genome-Wide Analysis of Corynespora cassiicola Leaf Fall Disease Putative Effectors.</title>
        <authorList>
            <person name="Lopez D."/>
            <person name="Ribeiro S."/>
            <person name="Label P."/>
            <person name="Fumanal B."/>
            <person name="Venisse J.S."/>
            <person name="Kohler A."/>
            <person name="de Oliveira R.R."/>
            <person name="Labutti K."/>
            <person name="Lipzen A."/>
            <person name="Lail K."/>
            <person name="Bauer D."/>
            <person name="Ohm R.A."/>
            <person name="Barry K.W."/>
            <person name="Spatafora J."/>
            <person name="Grigoriev I.V."/>
            <person name="Martin F.M."/>
            <person name="Pujade-Renaud V."/>
        </authorList>
    </citation>
    <scope>NUCLEOTIDE SEQUENCE [LARGE SCALE GENOMIC DNA]</scope>
    <source>
        <strain evidence="2 3">Philippines</strain>
    </source>
</reference>
<keyword evidence="3" id="KW-1185">Reference proteome</keyword>
<dbReference type="Proteomes" id="UP000240883">
    <property type="component" value="Unassembled WGS sequence"/>
</dbReference>
<dbReference type="AlphaFoldDB" id="A0A2T2NP48"/>
<feature type="region of interest" description="Disordered" evidence="1">
    <location>
        <begin position="73"/>
        <end position="96"/>
    </location>
</feature>